<dbReference type="Pfam" id="PF04101">
    <property type="entry name" value="Glyco_tran_28_C"/>
    <property type="match status" value="1"/>
</dbReference>
<dbReference type="PANTHER" id="PTHR21015">
    <property type="entry name" value="UDP-N-ACETYLGLUCOSAMINE--N-ACETYLMURAMYL-(PENTAPEPTIDE) PYROPHOSPHORYL-UNDECAPRENOL N-ACETYLGLUCOSAMINE TRANSFERASE 1"/>
    <property type="match status" value="1"/>
</dbReference>
<dbReference type="InterPro" id="IPR007235">
    <property type="entry name" value="Glyco_trans_28_C"/>
</dbReference>
<protein>
    <submittedName>
        <fullName evidence="2">Glycosyltransferase</fullName>
    </submittedName>
</protein>
<proteinExistence type="predicted"/>
<sequence>MIRPRIAWYVHHHGRGHVGRLLAIAPYLRADVSCFSSLPRPDDLPDNCQWTQLERDDGVEPDRALPGGDRDPTARGLLHWAPLLHDGHRRRLTVIAAELERHPVSAFVVDVSVEVTVLARLLGIPPVLITQPGRRDDAAHQLAFGLATKVIAPWPEELLRPDHLSAFPHVVYVGGISRHDGRGPEPVERSGVLVLGGAGGSSVTAASVASAEAATSGQRWSALGMSGGRDWVADPWPDMAAADVVIAWAGQNSIADLAAVGARAVVIPQPRPFAEQADTADAVKRAGLAIVESEWPEPAEWGRILDEARALQPDWARWRTRGAAERAAIEIAAVARGDAA</sequence>
<reference evidence="2 3" key="1">
    <citation type="submission" date="2024-03" db="EMBL/GenBank/DDBJ databases">
        <title>YIM 134122 draft genome.</title>
        <authorList>
            <person name="Zuo S."/>
            <person name="Xiong L."/>
        </authorList>
    </citation>
    <scope>NUCLEOTIDE SEQUENCE [LARGE SCALE GENOMIC DNA]</scope>
    <source>
        <strain evidence="2 3">YIM 134122</strain>
    </source>
</reference>
<organism evidence="2 3">
    <name type="scientific">Leifsonia stereocauli</name>
    <dbReference type="NCBI Taxonomy" id="3134136"/>
    <lineage>
        <taxon>Bacteria</taxon>
        <taxon>Bacillati</taxon>
        <taxon>Actinomycetota</taxon>
        <taxon>Actinomycetes</taxon>
        <taxon>Micrococcales</taxon>
        <taxon>Microbacteriaceae</taxon>
        <taxon>Leifsonia</taxon>
    </lineage>
</organism>
<dbReference type="EMBL" id="JBCLVG010000001">
    <property type="protein sequence ID" value="MEN1945095.1"/>
    <property type="molecule type" value="Genomic_DNA"/>
</dbReference>
<comment type="caution">
    <text evidence="2">The sequence shown here is derived from an EMBL/GenBank/DDBJ whole genome shotgun (WGS) entry which is preliminary data.</text>
</comment>
<evidence type="ECO:0000313" key="3">
    <source>
        <dbReference type="Proteomes" id="UP001425155"/>
    </source>
</evidence>
<evidence type="ECO:0000259" key="1">
    <source>
        <dbReference type="Pfam" id="PF04101"/>
    </source>
</evidence>
<feature type="domain" description="Glycosyl transferase family 28 C-terminal" evidence="1">
    <location>
        <begin position="238"/>
        <end position="291"/>
    </location>
</feature>
<keyword evidence="3" id="KW-1185">Reference proteome</keyword>
<name>A0ABU9VZD2_9MICO</name>
<dbReference type="Proteomes" id="UP001425155">
    <property type="component" value="Unassembled WGS sequence"/>
</dbReference>
<dbReference type="RefSeq" id="WP_342110897.1">
    <property type="nucleotide sequence ID" value="NZ_JBCAUN010000001.1"/>
</dbReference>
<dbReference type="PANTHER" id="PTHR21015:SF22">
    <property type="entry name" value="GLYCOSYLTRANSFERASE"/>
    <property type="match status" value="1"/>
</dbReference>
<gene>
    <name evidence="2" type="ORF">WJX64_00890</name>
</gene>
<accession>A0ABU9VZD2</accession>
<dbReference type="Gene3D" id="3.40.50.2000">
    <property type="entry name" value="Glycogen Phosphorylase B"/>
    <property type="match status" value="1"/>
</dbReference>
<evidence type="ECO:0000313" key="2">
    <source>
        <dbReference type="EMBL" id="MEN1945095.1"/>
    </source>
</evidence>
<dbReference type="SUPFAM" id="SSF53756">
    <property type="entry name" value="UDP-Glycosyltransferase/glycogen phosphorylase"/>
    <property type="match status" value="1"/>
</dbReference>